<organism evidence="3 4">
    <name type="scientific">Penicillium atrosanguineum</name>
    <dbReference type="NCBI Taxonomy" id="1132637"/>
    <lineage>
        <taxon>Eukaryota</taxon>
        <taxon>Fungi</taxon>
        <taxon>Dikarya</taxon>
        <taxon>Ascomycota</taxon>
        <taxon>Pezizomycotina</taxon>
        <taxon>Eurotiomycetes</taxon>
        <taxon>Eurotiomycetidae</taxon>
        <taxon>Eurotiales</taxon>
        <taxon>Aspergillaceae</taxon>
        <taxon>Penicillium</taxon>
    </lineage>
</organism>
<evidence type="ECO:0000313" key="4">
    <source>
        <dbReference type="Proteomes" id="UP001147746"/>
    </source>
</evidence>
<protein>
    <recommendedName>
        <fullName evidence="2">Subtelomeric hrmA-associated cluster protein AFUB-079030/YDR124W-like helical bundle domain-containing protein</fullName>
    </recommendedName>
</protein>
<dbReference type="Pfam" id="PF11001">
    <property type="entry name" value="AFUB_07903_YDR124W_hel"/>
    <property type="match status" value="1"/>
</dbReference>
<feature type="compositionally biased region" description="Polar residues" evidence="1">
    <location>
        <begin position="332"/>
        <end position="341"/>
    </location>
</feature>
<dbReference type="Proteomes" id="UP001147746">
    <property type="component" value="Unassembled WGS sequence"/>
</dbReference>
<keyword evidence="4" id="KW-1185">Reference proteome</keyword>
<evidence type="ECO:0000259" key="2">
    <source>
        <dbReference type="Pfam" id="PF11001"/>
    </source>
</evidence>
<dbReference type="InterPro" id="IPR021264">
    <property type="entry name" value="AFUB_079030/YDR124W-like"/>
</dbReference>
<feature type="compositionally biased region" description="Polar residues" evidence="1">
    <location>
        <begin position="350"/>
        <end position="377"/>
    </location>
</feature>
<reference evidence="3" key="1">
    <citation type="submission" date="2022-12" db="EMBL/GenBank/DDBJ databases">
        <authorList>
            <person name="Petersen C."/>
        </authorList>
    </citation>
    <scope>NUCLEOTIDE SEQUENCE</scope>
    <source>
        <strain evidence="3">IBT 21472</strain>
    </source>
</reference>
<dbReference type="PANTHER" id="PTHR36102:SF1">
    <property type="entry name" value="YDR124W-LIKE HELICAL BUNDLE DOMAIN-CONTAINING PROTEIN"/>
    <property type="match status" value="1"/>
</dbReference>
<accession>A0A9W9PTC5</accession>
<feature type="domain" description="Subtelomeric hrmA-associated cluster protein AFUB-079030/YDR124W-like helical bundle" evidence="2">
    <location>
        <begin position="155"/>
        <end position="288"/>
    </location>
</feature>
<name>A0A9W9PTC5_9EURO</name>
<feature type="region of interest" description="Disordered" evidence="1">
    <location>
        <begin position="389"/>
        <end position="423"/>
    </location>
</feature>
<feature type="compositionally biased region" description="Basic and acidic residues" evidence="1">
    <location>
        <begin position="318"/>
        <end position="331"/>
    </location>
</feature>
<sequence length="477" mass="53548">MSSQNQLGELSYPHFAIIYIDREGNLRHEASRSIANNRETILSPRVTNEFLRAVARSRDSGPSHSPFEPGAPIAPHLISPSEQTSLESQIGHVPHGAETRGVEGHGRVLMPPGPQIQPTVWPGQQESWSTQAQQRRKKPWNEELSLSNQKATISIRDKDFLRGYYEKVFQNLQQTNCRVIAKAYVKLVEPRKQVNYPYNGRKIVAGRTQQLEPDATKPPWWPSGVSHREPDHLPKAERIRLLVHVLCELRASNGVTARRLKEAEQPIRRQISPPERLQLLDELYDVREAEEKFQDGATVSILRANLPDAVELTVSQGERSRRTTPTDEDTSRQPSQETPSVRSGHLRRSNIPQPLLSSGNEMPTNLSPNPHTAVPSPSQYIQQELPIHPSFEPTASPSSQDLKRKRPFVEAGPSSSTSPASIPYYSPVFVGSQPFVPEAFENIQGLQQPGVPNTGQPGTEQFAENMEIYGFPYYFDN</sequence>
<comment type="caution">
    <text evidence="3">The sequence shown here is derived from an EMBL/GenBank/DDBJ whole genome shotgun (WGS) entry which is preliminary data.</text>
</comment>
<dbReference type="AlphaFoldDB" id="A0A9W9PTC5"/>
<feature type="region of interest" description="Disordered" evidence="1">
    <location>
        <begin position="312"/>
        <end position="377"/>
    </location>
</feature>
<dbReference type="PANTHER" id="PTHR36102">
    <property type="entry name" value="CHROMOSOME 10, WHOLE GENOME SHOTGUN SEQUENCE"/>
    <property type="match status" value="1"/>
</dbReference>
<dbReference type="EMBL" id="JAPZBO010000009">
    <property type="protein sequence ID" value="KAJ5303663.1"/>
    <property type="molecule type" value="Genomic_DNA"/>
</dbReference>
<proteinExistence type="predicted"/>
<reference evidence="3" key="2">
    <citation type="journal article" date="2023" name="IMA Fungus">
        <title>Comparative genomic study of the Penicillium genus elucidates a diverse pangenome and 15 lateral gene transfer events.</title>
        <authorList>
            <person name="Petersen C."/>
            <person name="Sorensen T."/>
            <person name="Nielsen M.R."/>
            <person name="Sondergaard T.E."/>
            <person name="Sorensen J.L."/>
            <person name="Fitzpatrick D.A."/>
            <person name="Frisvad J.C."/>
            <person name="Nielsen K.L."/>
        </authorList>
    </citation>
    <scope>NUCLEOTIDE SEQUENCE</scope>
    <source>
        <strain evidence="3">IBT 21472</strain>
    </source>
</reference>
<dbReference type="InterPro" id="IPR047092">
    <property type="entry name" value="AFUB_07903/YDR124W-like_hel"/>
</dbReference>
<evidence type="ECO:0000313" key="3">
    <source>
        <dbReference type="EMBL" id="KAJ5303663.1"/>
    </source>
</evidence>
<evidence type="ECO:0000256" key="1">
    <source>
        <dbReference type="SAM" id="MobiDB-lite"/>
    </source>
</evidence>
<gene>
    <name evidence="3" type="ORF">N7476_010462</name>
</gene>